<evidence type="ECO:0000313" key="2">
    <source>
        <dbReference type="EMBL" id="KIW26487.1"/>
    </source>
</evidence>
<organism evidence="2 3">
    <name type="scientific">Cladophialophora immunda</name>
    <dbReference type="NCBI Taxonomy" id="569365"/>
    <lineage>
        <taxon>Eukaryota</taxon>
        <taxon>Fungi</taxon>
        <taxon>Dikarya</taxon>
        <taxon>Ascomycota</taxon>
        <taxon>Pezizomycotina</taxon>
        <taxon>Eurotiomycetes</taxon>
        <taxon>Chaetothyriomycetidae</taxon>
        <taxon>Chaetothyriales</taxon>
        <taxon>Herpotrichiellaceae</taxon>
        <taxon>Cladophialophora</taxon>
    </lineage>
</organism>
<dbReference type="HOGENOM" id="CLU_1065731_0_0_1"/>
<gene>
    <name evidence="2" type="ORF">PV07_09579</name>
</gene>
<dbReference type="Proteomes" id="UP000054466">
    <property type="component" value="Unassembled WGS sequence"/>
</dbReference>
<reference evidence="2 3" key="1">
    <citation type="submission" date="2015-01" db="EMBL/GenBank/DDBJ databases">
        <title>The Genome Sequence of Cladophialophora immunda CBS83496.</title>
        <authorList>
            <consortium name="The Broad Institute Genomics Platform"/>
            <person name="Cuomo C."/>
            <person name="de Hoog S."/>
            <person name="Gorbushina A."/>
            <person name="Stielow B."/>
            <person name="Teixiera M."/>
            <person name="Abouelleil A."/>
            <person name="Chapman S.B."/>
            <person name="Priest M."/>
            <person name="Young S.K."/>
            <person name="Wortman J."/>
            <person name="Nusbaum C."/>
            <person name="Birren B."/>
        </authorList>
    </citation>
    <scope>NUCLEOTIDE SEQUENCE [LARGE SCALE GENOMIC DNA]</scope>
    <source>
        <strain evidence="2 3">CBS 83496</strain>
    </source>
</reference>
<dbReference type="GeneID" id="27348773"/>
<evidence type="ECO:0000313" key="3">
    <source>
        <dbReference type="Proteomes" id="UP000054466"/>
    </source>
</evidence>
<dbReference type="OrthoDB" id="4117972at2759"/>
<evidence type="ECO:0000256" key="1">
    <source>
        <dbReference type="SAM" id="MobiDB-lite"/>
    </source>
</evidence>
<feature type="region of interest" description="Disordered" evidence="1">
    <location>
        <begin position="132"/>
        <end position="162"/>
    </location>
</feature>
<accession>A0A0D2AN22</accession>
<dbReference type="VEuPathDB" id="FungiDB:PV07_09579"/>
<dbReference type="EMBL" id="KN847044">
    <property type="protein sequence ID" value="KIW26487.1"/>
    <property type="molecule type" value="Genomic_DNA"/>
</dbReference>
<protein>
    <submittedName>
        <fullName evidence="2">Uncharacterized protein</fullName>
    </submittedName>
</protein>
<name>A0A0D2AN22_9EURO</name>
<dbReference type="RefSeq" id="XP_016246703.1">
    <property type="nucleotide sequence ID" value="XM_016396847.1"/>
</dbReference>
<keyword evidence="3" id="KW-1185">Reference proteome</keyword>
<dbReference type="AlphaFoldDB" id="A0A0D2AN22"/>
<proteinExistence type="predicted"/>
<sequence>MIPWAAFGTRYLSLSPVQPHLEMLICSSAHEPDWRVELNAENVYYYVEHGPTQHKRALDSPMLGLAHERQFAISQLGTRSVGFERQHIALMQQALRQLNHHFAAHPSNESCRPTSPYSDYLTDCRQLVDDYSPLPPLDISDEPSSEPSTPSPVTELERSSRSPLALKELMNPVPLTPKSLKRKASDDLLPTIPADDEFEPIADLEVDSLLEPGSLRYARASHVLGTGAASRMRRGVRMRKARSCQRHYSSQDSLEMDQFEKEGHLLLNLAQSPMTMGHSP</sequence>